<dbReference type="PANTHER" id="PTHR48082">
    <property type="entry name" value="ATP SYNTHASE SUBUNIT ALPHA, MITOCHONDRIAL"/>
    <property type="match status" value="1"/>
</dbReference>
<evidence type="ECO:0000259" key="3">
    <source>
        <dbReference type="Pfam" id="PF02874"/>
    </source>
</evidence>
<comment type="similarity">
    <text evidence="1">Belongs to the ATPase alpha/beta chains family.</text>
</comment>
<organism evidence="4 5">
    <name type="scientific">Phytophthora fragariaefolia</name>
    <dbReference type="NCBI Taxonomy" id="1490495"/>
    <lineage>
        <taxon>Eukaryota</taxon>
        <taxon>Sar</taxon>
        <taxon>Stramenopiles</taxon>
        <taxon>Oomycota</taxon>
        <taxon>Peronosporomycetes</taxon>
        <taxon>Peronosporales</taxon>
        <taxon>Peronosporaceae</taxon>
        <taxon>Phytophthora</taxon>
    </lineage>
</organism>
<dbReference type="GO" id="GO:0005524">
    <property type="term" value="F:ATP binding"/>
    <property type="evidence" value="ECO:0007669"/>
    <property type="project" value="UniProtKB-KW"/>
</dbReference>
<feature type="domain" description="ATPase F1/V1/A1 complex alpha/beta subunit N-terminal" evidence="3">
    <location>
        <begin position="23"/>
        <end position="69"/>
    </location>
</feature>
<dbReference type="GO" id="GO:0046933">
    <property type="term" value="F:proton-transporting ATP synthase activity, rotational mechanism"/>
    <property type="evidence" value="ECO:0007669"/>
    <property type="project" value="InterPro"/>
</dbReference>
<reference evidence="4" key="1">
    <citation type="submission" date="2023-04" db="EMBL/GenBank/DDBJ databases">
        <title>Phytophthora fragariaefolia NBRC 109709.</title>
        <authorList>
            <person name="Ichikawa N."/>
            <person name="Sato H."/>
            <person name="Tonouchi N."/>
        </authorList>
    </citation>
    <scope>NUCLEOTIDE SEQUENCE</scope>
    <source>
        <strain evidence="4">NBRC 109709</strain>
    </source>
</reference>
<gene>
    <name evidence="4" type="ORF">Pfra01_002113000</name>
</gene>
<sequence>MAIELSYILESNIKKYKDEKSLQETGIVLSMSDGIARCYGLTKIQAGEMVEFNNGNIKGMALNLEPDVVFKLNQNLF</sequence>
<dbReference type="InterPro" id="IPR023366">
    <property type="entry name" value="ATP_synth_asu-like_sf"/>
</dbReference>
<dbReference type="InterPro" id="IPR004100">
    <property type="entry name" value="ATPase_F1/V1/A1_a/bsu_N"/>
</dbReference>
<dbReference type="PANTHER" id="PTHR48082:SF2">
    <property type="entry name" value="ATP SYNTHASE SUBUNIT ALPHA, MITOCHONDRIAL"/>
    <property type="match status" value="1"/>
</dbReference>
<dbReference type="OrthoDB" id="150995at2759"/>
<dbReference type="AlphaFoldDB" id="A0A9W6Y4N4"/>
<evidence type="ECO:0000313" key="5">
    <source>
        <dbReference type="Proteomes" id="UP001165121"/>
    </source>
</evidence>
<dbReference type="EMBL" id="BSXT01002966">
    <property type="protein sequence ID" value="GMF51881.1"/>
    <property type="molecule type" value="Genomic_DNA"/>
</dbReference>
<accession>A0A9W6Y4N4</accession>
<evidence type="ECO:0000313" key="4">
    <source>
        <dbReference type="EMBL" id="GMF51881.1"/>
    </source>
</evidence>
<dbReference type="InterPro" id="IPR005294">
    <property type="entry name" value="ATP_synth_F1_asu"/>
</dbReference>
<dbReference type="GO" id="GO:0045259">
    <property type="term" value="C:proton-transporting ATP synthase complex"/>
    <property type="evidence" value="ECO:0007669"/>
    <property type="project" value="InterPro"/>
</dbReference>
<dbReference type="InterPro" id="IPR036121">
    <property type="entry name" value="ATPase_F1/V1/A1_a/bsu_N_sf"/>
</dbReference>
<evidence type="ECO:0000256" key="2">
    <source>
        <dbReference type="ARBA" id="ARBA00022448"/>
    </source>
</evidence>
<protein>
    <submittedName>
        <fullName evidence="4">Unnamed protein product</fullName>
    </submittedName>
</protein>
<dbReference type="Gene3D" id="2.40.30.20">
    <property type="match status" value="1"/>
</dbReference>
<keyword evidence="5" id="KW-1185">Reference proteome</keyword>
<comment type="caution">
    <text evidence="4">The sequence shown here is derived from an EMBL/GenBank/DDBJ whole genome shotgun (WGS) entry which is preliminary data.</text>
</comment>
<dbReference type="Pfam" id="PF02874">
    <property type="entry name" value="ATP-synt_ab_N"/>
    <property type="match status" value="1"/>
</dbReference>
<name>A0A9W6Y4N4_9STRA</name>
<evidence type="ECO:0000256" key="1">
    <source>
        <dbReference type="ARBA" id="ARBA00008936"/>
    </source>
</evidence>
<dbReference type="SUPFAM" id="SSF50615">
    <property type="entry name" value="N-terminal domain of alpha and beta subunits of F1 ATP synthase"/>
    <property type="match status" value="1"/>
</dbReference>
<dbReference type="Proteomes" id="UP001165121">
    <property type="component" value="Unassembled WGS sequence"/>
</dbReference>
<keyword evidence="2" id="KW-0813">Transport</keyword>
<proteinExistence type="inferred from homology"/>
<dbReference type="GO" id="GO:0043531">
    <property type="term" value="F:ADP binding"/>
    <property type="evidence" value="ECO:0007669"/>
    <property type="project" value="TreeGrafter"/>
</dbReference>